<keyword evidence="5" id="KW-0732">Signal</keyword>
<dbReference type="InterPro" id="IPR037682">
    <property type="entry name" value="TonB_C"/>
</dbReference>
<evidence type="ECO:0000313" key="7">
    <source>
        <dbReference type="EMBL" id="WCL54321.1"/>
    </source>
</evidence>
<dbReference type="NCBIfam" id="TIGR01352">
    <property type="entry name" value="tonB_Cterm"/>
    <property type="match status" value="1"/>
</dbReference>
<feature type="chain" id="PRO_5042214235" evidence="5">
    <location>
        <begin position="23"/>
        <end position="128"/>
    </location>
</feature>
<accession>A0AAE9XSK1</accession>
<keyword evidence="4" id="KW-0472">Membrane</keyword>
<dbReference type="InterPro" id="IPR006260">
    <property type="entry name" value="TonB/TolA_C"/>
</dbReference>
<dbReference type="AlphaFoldDB" id="A0AAE9XSK1"/>
<dbReference type="Gene3D" id="3.30.1150.10">
    <property type="match status" value="1"/>
</dbReference>
<gene>
    <name evidence="7" type="ORF">PH603_00935</name>
</gene>
<evidence type="ECO:0000256" key="5">
    <source>
        <dbReference type="SAM" id="SignalP"/>
    </source>
</evidence>
<keyword evidence="2" id="KW-0812">Transmembrane</keyword>
<sequence length="128" mass="13899">MSFFKVSGLKHLSALAVAGVLAATTVGVPGAMADVGAWRKAMVKHIIDKHIYPRSAIQQEVEGTAKVRLTIDRAGTIVTYEIVEPTGQAILDETIPQMLDRMNPVPPPPDDVPDSNLTFVLPLSWRLQ</sequence>
<dbReference type="GO" id="GO:0016020">
    <property type="term" value="C:membrane"/>
    <property type="evidence" value="ECO:0007669"/>
    <property type="project" value="UniProtKB-SubCell"/>
</dbReference>
<proteinExistence type="predicted"/>
<dbReference type="SUPFAM" id="SSF74653">
    <property type="entry name" value="TolA/TonB C-terminal domain"/>
    <property type="match status" value="1"/>
</dbReference>
<dbReference type="GO" id="GO:0055085">
    <property type="term" value="P:transmembrane transport"/>
    <property type="evidence" value="ECO:0007669"/>
    <property type="project" value="InterPro"/>
</dbReference>
<feature type="signal peptide" evidence="5">
    <location>
        <begin position="1"/>
        <end position="22"/>
    </location>
</feature>
<evidence type="ECO:0000313" key="8">
    <source>
        <dbReference type="Proteomes" id="UP001217500"/>
    </source>
</evidence>
<dbReference type="Pfam" id="PF03544">
    <property type="entry name" value="TonB_C"/>
    <property type="match status" value="1"/>
</dbReference>
<evidence type="ECO:0000256" key="4">
    <source>
        <dbReference type="ARBA" id="ARBA00023136"/>
    </source>
</evidence>
<keyword evidence="3" id="KW-1133">Transmembrane helix</keyword>
<comment type="subcellular location">
    <subcellularLocation>
        <location evidence="1">Membrane</location>
        <topology evidence="1">Single-pass membrane protein</topology>
    </subcellularLocation>
</comment>
<dbReference type="KEGG" id="gso:PH603_00935"/>
<evidence type="ECO:0000256" key="3">
    <source>
        <dbReference type="ARBA" id="ARBA00022989"/>
    </source>
</evidence>
<dbReference type="RefSeq" id="WP_289504040.1">
    <property type="nucleotide sequence ID" value="NZ_CP116805.1"/>
</dbReference>
<dbReference type="PROSITE" id="PS52015">
    <property type="entry name" value="TONB_CTD"/>
    <property type="match status" value="1"/>
</dbReference>
<organism evidence="7 8">
    <name type="scientific">Gimibacter soli</name>
    <dbReference type="NCBI Taxonomy" id="3024400"/>
    <lineage>
        <taxon>Bacteria</taxon>
        <taxon>Pseudomonadati</taxon>
        <taxon>Pseudomonadota</taxon>
        <taxon>Alphaproteobacteria</taxon>
        <taxon>Kordiimonadales</taxon>
        <taxon>Temperatibacteraceae</taxon>
        <taxon>Gimibacter</taxon>
    </lineage>
</organism>
<name>A0AAE9XSK1_9PROT</name>
<feature type="domain" description="TonB C-terminal" evidence="6">
    <location>
        <begin position="37"/>
        <end position="128"/>
    </location>
</feature>
<dbReference type="Proteomes" id="UP001217500">
    <property type="component" value="Chromosome"/>
</dbReference>
<evidence type="ECO:0000256" key="2">
    <source>
        <dbReference type="ARBA" id="ARBA00022692"/>
    </source>
</evidence>
<dbReference type="EMBL" id="CP116805">
    <property type="protein sequence ID" value="WCL54321.1"/>
    <property type="molecule type" value="Genomic_DNA"/>
</dbReference>
<keyword evidence="8" id="KW-1185">Reference proteome</keyword>
<protein>
    <submittedName>
        <fullName evidence="7">TonB family protein</fullName>
    </submittedName>
</protein>
<evidence type="ECO:0000256" key="1">
    <source>
        <dbReference type="ARBA" id="ARBA00004167"/>
    </source>
</evidence>
<evidence type="ECO:0000259" key="6">
    <source>
        <dbReference type="PROSITE" id="PS52015"/>
    </source>
</evidence>
<reference evidence="7" key="1">
    <citation type="submission" date="2023-01" db="EMBL/GenBank/DDBJ databases">
        <title>The genome sequence of Kordiimonadaceae bacterium 6D33.</title>
        <authorList>
            <person name="Liu Y."/>
        </authorList>
    </citation>
    <scope>NUCLEOTIDE SEQUENCE</scope>
    <source>
        <strain evidence="7">6D33</strain>
    </source>
</reference>